<evidence type="ECO:0000256" key="2">
    <source>
        <dbReference type="ARBA" id="ARBA00022475"/>
    </source>
</evidence>
<evidence type="ECO:0000256" key="7">
    <source>
        <dbReference type="ARBA" id="ARBA00023136"/>
    </source>
</evidence>
<feature type="domain" description="Polysaccharide chain length determinant N-terminal" evidence="10">
    <location>
        <begin position="34"/>
        <end position="111"/>
    </location>
</feature>
<name>A0A3E2NY05_9SPHI</name>
<dbReference type="SUPFAM" id="SSF52540">
    <property type="entry name" value="P-loop containing nucleoside triphosphate hydrolases"/>
    <property type="match status" value="1"/>
</dbReference>
<evidence type="ECO:0000256" key="5">
    <source>
        <dbReference type="ARBA" id="ARBA00022840"/>
    </source>
</evidence>
<feature type="coiled-coil region" evidence="8">
    <location>
        <begin position="360"/>
        <end position="423"/>
    </location>
</feature>
<organism evidence="12 13">
    <name type="scientific">Mucilaginibacter terrenus</name>
    <dbReference type="NCBI Taxonomy" id="2482727"/>
    <lineage>
        <taxon>Bacteria</taxon>
        <taxon>Pseudomonadati</taxon>
        <taxon>Bacteroidota</taxon>
        <taxon>Sphingobacteriia</taxon>
        <taxon>Sphingobacteriales</taxon>
        <taxon>Sphingobacteriaceae</taxon>
        <taxon>Mucilaginibacter</taxon>
    </lineage>
</organism>
<dbReference type="GO" id="GO:0004715">
    <property type="term" value="F:non-membrane spanning protein tyrosine kinase activity"/>
    <property type="evidence" value="ECO:0007669"/>
    <property type="project" value="UniProtKB-EC"/>
</dbReference>
<keyword evidence="13" id="KW-1185">Reference proteome</keyword>
<comment type="subcellular location">
    <subcellularLocation>
        <location evidence="1">Cell membrane</location>
        <topology evidence="1">Multi-pass membrane protein</topology>
    </subcellularLocation>
</comment>
<dbReference type="NCBIfam" id="TIGR01007">
    <property type="entry name" value="eps_fam"/>
    <property type="match status" value="1"/>
</dbReference>
<evidence type="ECO:0000259" key="11">
    <source>
        <dbReference type="Pfam" id="PF13807"/>
    </source>
</evidence>
<evidence type="ECO:0000313" key="13">
    <source>
        <dbReference type="Proteomes" id="UP000260823"/>
    </source>
</evidence>
<sequence length="802" mass="88963">MKNTSTNATNPFEGTTSQNAISAIAFRYLPFWPIFVFTIVVSLLISYIYIHYQTPIYEANSTILLKDYRTGGGDGANVLEALGVSASVKTVENEIEMLKSRTLTEQVVKDLGLYTQVYSKGTLRDVLIYPNPVKFIALNPNELQNSPNLPISFEYLPTKNYITISGKKYVLGSPVRTPYGDFIINPVKTLSNVSEQGYKGEFYLQIRTVKDAAKSILGALTVAQGARQSSLISLKLADQVPIRAEDILNDLVTVYNKAGIDEKVLSATNTLNFINSRLALVQHELSGVETEMQDYRTTQGIVDLSAEGRTYLANAQRNDDQLAQLQIQLDVLNQVEKYIVGKRNQSGTVPSTLGINDPILTQLLDRLYTAELELSNLKQTAGENSPPVAAVQERINQIKPSLLENLNALKQNLLATQRRIRSESGVNTSQLKTVPSKERKFLEISRQQAIKNNIYTLLLTKREEVELSRAAAVADSRIVNFAESRGAPIKPVPLNIYLFGLAVGVIIGISFVLIREQYNREVLFRSEIEKKTKATVLAELVHDTTGEAVVIKDGSRTVIAEQFRALRTALSFIGIQGDKKTILVTSSISGEGKSFTAVNLAVSLALTGKKVAIMEFDLRKPKISKMMDIKQEPGISNYMAGLATYQDINLSLESYGIPGLHILPAGTIPPNPTELMLNGKLDELIAKLKEEFDYILIDSPPIGLVTDAKILNKYVDVCLYMVRHKYTPKYYLNLIDHIYSNNELKNVNIIFNGLKLRGMLGSYTVGYGYGYGFGYGYGYGYTDEGKDEKNDSKGVKGLFKKR</sequence>
<feature type="transmembrane region" description="Helical" evidence="9">
    <location>
        <begin position="31"/>
        <end position="50"/>
    </location>
</feature>
<dbReference type="Pfam" id="PF10609">
    <property type="entry name" value="ParA"/>
    <property type="match status" value="1"/>
</dbReference>
<dbReference type="Gene3D" id="3.40.50.300">
    <property type="entry name" value="P-loop containing nucleotide triphosphate hydrolases"/>
    <property type="match status" value="1"/>
</dbReference>
<gene>
    <name evidence="12" type="ORF">DYU05_09455</name>
</gene>
<dbReference type="RefSeq" id="WP_117382698.1">
    <property type="nucleotide sequence ID" value="NZ_QWDE01000001.1"/>
</dbReference>
<dbReference type="Proteomes" id="UP000260823">
    <property type="component" value="Unassembled WGS sequence"/>
</dbReference>
<dbReference type="Pfam" id="PF13807">
    <property type="entry name" value="GNVR"/>
    <property type="match status" value="1"/>
</dbReference>
<dbReference type="PANTHER" id="PTHR32309">
    <property type="entry name" value="TYROSINE-PROTEIN KINASE"/>
    <property type="match status" value="1"/>
</dbReference>
<keyword evidence="6 9" id="KW-1133">Transmembrane helix</keyword>
<evidence type="ECO:0000256" key="3">
    <source>
        <dbReference type="ARBA" id="ARBA00022692"/>
    </source>
</evidence>
<dbReference type="Pfam" id="PF02706">
    <property type="entry name" value="Wzz"/>
    <property type="match status" value="1"/>
</dbReference>
<dbReference type="InterPro" id="IPR033756">
    <property type="entry name" value="YlxH/NBP35"/>
</dbReference>
<dbReference type="EMBL" id="QWDE01000001">
    <property type="protein sequence ID" value="RFZ85801.1"/>
    <property type="molecule type" value="Genomic_DNA"/>
</dbReference>
<feature type="transmembrane region" description="Helical" evidence="9">
    <location>
        <begin position="494"/>
        <end position="514"/>
    </location>
</feature>
<keyword evidence="7 9" id="KW-0472">Membrane</keyword>
<accession>A0A3E2NY05</accession>
<protein>
    <submittedName>
        <fullName evidence="12">Polysaccharide biosynthesis tyrosine autokinase</fullName>
        <ecNumber evidence="12">2.7.10.2</ecNumber>
    </submittedName>
</protein>
<keyword evidence="8" id="KW-0175">Coiled coil</keyword>
<dbReference type="GO" id="GO:0005524">
    <property type="term" value="F:ATP binding"/>
    <property type="evidence" value="ECO:0007669"/>
    <property type="project" value="UniProtKB-KW"/>
</dbReference>
<dbReference type="InterPro" id="IPR003856">
    <property type="entry name" value="LPS_length_determ_N"/>
</dbReference>
<dbReference type="PANTHER" id="PTHR32309:SF13">
    <property type="entry name" value="FERRIC ENTEROBACTIN TRANSPORT PROTEIN FEPE"/>
    <property type="match status" value="1"/>
</dbReference>
<dbReference type="GO" id="GO:0005886">
    <property type="term" value="C:plasma membrane"/>
    <property type="evidence" value="ECO:0007669"/>
    <property type="project" value="UniProtKB-SubCell"/>
</dbReference>
<dbReference type="InterPro" id="IPR032807">
    <property type="entry name" value="GNVR"/>
</dbReference>
<evidence type="ECO:0000256" key="4">
    <source>
        <dbReference type="ARBA" id="ARBA00022741"/>
    </source>
</evidence>
<comment type="caution">
    <text evidence="12">The sequence shown here is derived from an EMBL/GenBank/DDBJ whole genome shotgun (WGS) entry which is preliminary data.</text>
</comment>
<proteinExistence type="predicted"/>
<evidence type="ECO:0000256" key="1">
    <source>
        <dbReference type="ARBA" id="ARBA00004651"/>
    </source>
</evidence>
<evidence type="ECO:0000256" key="6">
    <source>
        <dbReference type="ARBA" id="ARBA00022989"/>
    </source>
</evidence>
<reference evidence="12 13" key="1">
    <citation type="submission" date="2018-08" db="EMBL/GenBank/DDBJ databases">
        <title>Mucilaginibacter terrae sp. nov., isolated from manganese diggings.</title>
        <authorList>
            <person name="Huang Y."/>
            <person name="Zhou Z."/>
        </authorList>
    </citation>
    <scope>NUCLEOTIDE SEQUENCE [LARGE SCALE GENOMIC DNA]</scope>
    <source>
        <strain evidence="12 13">ZH6</strain>
    </source>
</reference>
<dbReference type="AlphaFoldDB" id="A0A3E2NY05"/>
<dbReference type="InterPro" id="IPR005702">
    <property type="entry name" value="Wzc-like_C"/>
</dbReference>
<dbReference type="OrthoDB" id="9794577at2"/>
<evidence type="ECO:0000259" key="10">
    <source>
        <dbReference type="Pfam" id="PF02706"/>
    </source>
</evidence>
<keyword evidence="3 9" id="KW-0812">Transmembrane</keyword>
<keyword evidence="12" id="KW-0808">Transferase</keyword>
<dbReference type="InterPro" id="IPR027417">
    <property type="entry name" value="P-loop_NTPase"/>
</dbReference>
<keyword evidence="5" id="KW-0067">ATP-binding</keyword>
<dbReference type="EC" id="2.7.10.2" evidence="12"/>
<evidence type="ECO:0000256" key="9">
    <source>
        <dbReference type="SAM" id="Phobius"/>
    </source>
</evidence>
<keyword evidence="2" id="KW-1003">Cell membrane</keyword>
<dbReference type="InterPro" id="IPR050445">
    <property type="entry name" value="Bact_polysacc_biosynth/exp"/>
</dbReference>
<evidence type="ECO:0000256" key="8">
    <source>
        <dbReference type="SAM" id="Coils"/>
    </source>
</evidence>
<dbReference type="CDD" id="cd05387">
    <property type="entry name" value="BY-kinase"/>
    <property type="match status" value="1"/>
</dbReference>
<keyword evidence="12" id="KW-0418">Kinase</keyword>
<keyword evidence="4" id="KW-0547">Nucleotide-binding</keyword>
<feature type="domain" description="Tyrosine-protein kinase G-rich" evidence="11">
    <location>
        <begin position="438"/>
        <end position="516"/>
    </location>
</feature>
<evidence type="ECO:0000313" key="12">
    <source>
        <dbReference type="EMBL" id="RFZ85801.1"/>
    </source>
</evidence>